<proteinExistence type="predicted"/>
<evidence type="ECO:0000313" key="1">
    <source>
        <dbReference type="EMBL" id="SHH67819.1"/>
    </source>
</evidence>
<name>A0A1M5UXZ4_9VIBR</name>
<keyword evidence="2" id="KW-1185">Reference proteome</keyword>
<dbReference type="AlphaFoldDB" id="A0A1M5UXZ4"/>
<dbReference type="EMBL" id="FQXZ01000004">
    <property type="protein sequence ID" value="SHH67819.1"/>
    <property type="molecule type" value="Genomic_DNA"/>
</dbReference>
<dbReference type="Proteomes" id="UP000184608">
    <property type="component" value="Unassembled WGS sequence"/>
</dbReference>
<protein>
    <submittedName>
        <fullName evidence="1">Uncharacterized protein</fullName>
    </submittedName>
</protein>
<dbReference type="STRING" id="1216006.VA7868_00211"/>
<sequence length="32" mass="3737">MFVISIIALCGIAHISYLCFRFWLDHIQVNIV</sequence>
<reference evidence="1 2" key="1">
    <citation type="submission" date="2016-11" db="EMBL/GenBank/DDBJ databases">
        <authorList>
            <person name="Jaros S."/>
            <person name="Januszkiewicz K."/>
            <person name="Wedrychowicz H."/>
        </authorList>
    </citation>
    <scope>NUCLEOTIDE SEQUENCE [LARGE SCALE GENOMIC DNA]</scope>
    <source>
        <strain evidence="1 2">CECT 7868</strain>
    </source>
</reference>
<evidence type="ECO:0000313" key="2">
    <source>
        <dbReference type="Proteomes" id="UP000184608"/>
    </source>
</evidence>
<gene>
    <name evidence="1" type="ORF">VA7868_00211</name>
</gene>
<organism evidence="1 2">
    <name type="scientific">Vibrio aerogenes CECT 7868</name>
    <dbReference type="NCBI Taxonomy" id="1216006"/>
    <lineage>
        <taxon>Bacteria</taxon>
        <taxon>Pseudomonadati</taxon>
        <taxon>Pseudomonadota</taxon>
        <taxon>Gammaproteobacteria</taxon>
        <taxon>Vibrionales</taxon>
        <taxon>Vibrionaceae</taxon>
        <taxon>Vibrio</taxon>
    </lineage>
</organism>
<accession>A0A1M5UXZ4</accession>